<keyword evidence="4" id="KW-1185">Reference proteome</keyword>
<proteinExistence type="predicted"/>
<dbReference type="InterPro" id="IPR036061">
    <property type="entry name" value="CheW-like_dom_sf"/>
</dbReference>
<evidence type="ECO:0000313" key="3">
    <source>
        <dbReference type="EMBL" id="MFL9926995.1"/>
    </source>
</evidence>
<dbReference type="PANTHER" id="PTHR22617">
    <property type="entry name" value="CHEMOTAXIS SENSOR HISTIDINE KINASE-RELATED"/>
    <property type="match status" value="1"/>
</dbReference>
<accession>A0ABW9AF00</accession>
<dbReference type="InterPro" id="IPR002545">
    <property type="entry name" value="CheW-lke_dom"/>
</dbReference>
<dbReference type="InterPro" id="IPR039315">
    <property type="entry name" value="CheW"/>
</dbReference>
<dbReference type="SMART" id="SM00260">
    <property type="entry name" value="CheW"/>
    <property type="match status" value="1"/>
</dbReference>
<sequence length="199" mass="21901">MMSDSSDPQSQRAPEAHQGSLPGIRTRLGLQEFQARLLQRMEAARDETMQVRRLGAMIGGINCLIDLSEAGEIIPMMPLMPLTRVPLTRDWYLGLANIRGNLVGIVDLQRFQGGNSQVIGKESRLLTLSASLSPNCGLLLTQVLGLRHISEMMLQPGASASFARLPGVRQHYRDKQGVEWTEIGLTALLSDPDFLRIGL</sequence>
<dbReference type="EMBL" id="JAQQFM010000011">
    <property type="protein sequence ID" value="MFL9926995.1"/>
    <property type="molecule type" value="Genomic_DNA"/>
</dbReference>
<protein>
    <submittedName>
        <fullName evidence="3">Chemotaxis protein CheW</fullName>
    </submittedName>
</protein>
<evidence type="ECO:0000256" key="1">
    <source>
        <dbReference type="SAM" id="MobiDB-lite"/>
    </source>
</evidence>
<evidence type="ECO:0000259" key="2">
    <source>
        <dbReference type="PROSITE" id="PS50851"/>
    </source>
</evidence>
<feature type="domain" description="CheW-like" evidence="2">
    <location>
        <begin position="50"/>
        <end position="194"/>
    </location>
</feature>
<name>A0ABW9AF00_9BURK</name>
<dbReference type="RefSeq" id="WP_408160219.1">
    <property type="nucleotide sequence ID" value="NZ_JAQQFM010000011.1"/>
</dbReference>
<dbReference type="PANTHER" id="PTHR22617:SF43">
    <property type="entry name" value="PROTEIN PILI"/>
    <property type="match status" value="1"/>
</dbReference>
<organism evidence="3 4">
    <name type="scientific">Herbaspirillum lusitanum</name>
    <dbReference type="NCBI Taxonomy" id="213312"/>
    <lineage>
        <taxon>Bacteria</taxon>
        <taxon>Pseudomonadati</taxon>
        <taxon>Pseudomonadota</taxon>
        <taxon>Betaproteobacteria</taxon>
        <taxon>Burkholderiales</taxon>
        <taxon>Oxalobacteraceae</taxon>
        <taxon>Herbaspirillum</taxon>
    </lineage>
</organism>
<feature type="region of interest" description="Disordered" evidence="1">
    <location>
        <begin position="1"/>
        <end position="21"/>
    </location>
</feature>
<feature type="compositionally biased region" description="Polar residues" evidence="1">
    <location>
        <begin position="1"/>
        <end position="12"/>
    </location>
</feature>
<dbReference type="SUPFAM" id="SSF50341">
    <property type="entry name" value="CheW-like"/>
    <property type="match status" value="1"/>
</dbReference>
<dbReference type="Pfam" id="PF01584">
    <property type="entry name" value="CheW"/>
    <property type="match status" value="1"/>
</dbReference>
<dbReference type="PROSITE" id="PS50851">
    <property type="entry name" value="CHEW"/>
    <property type="match status" value="1"/>
</dbReference>
<gene>
    <name evidence="3" type="ORF">PQR62_22175</name>
</gene>
<comment type="caution">
    <text evidence="3">The sequence shown here is derived from an EMBL/GenBank/DDBJ whole genome shotgun (WGS) entry which is preliminary data.</text>
</comment>
<dbReference type="Proteomes" id="UP001629246">
    <property type="component" value="Unassembled WGS sequence"/>
</dbReference>
<reference evidence="3 4" key="1">
    <citation type="journal article" date="2024" name="Chem. Sci.">
        <title>Discovery of megapolipeptins by genome mining of a Burkholderiales bacteria collection.</title>
        <authorList>
            <person name="Paulo B.S."/>
            <person name="Recchia M.J.J."/>
            <person name="Lee S."/>
            <person name="Fergusson C.H."/>
            <person name="Romanowski S.B."/>
            <person name="Hernandez A."/>
            <person name="Krull N."/>
            <person name="Liu D.Y."/>
            <person name="Cavanagh H."/>
            <person name="Bos A."/>
            <person name="Gray C.A."/>
            <person name="Murphy B.T."/>
            <person name="Linington R.G."/>
            <person name="Eustaquio A.S."/>
        </authorList>
    </citation>
    <scope>NUCLEOTIDE SEQUENCE [LARGE SCALE GENOMIC DNA]</scope>
    <source>
        <strain evidence="3 4">RL21-008-BIB-A</strain>
    </source>
</reference>
<dbReference type="Gene3D" id="2.40.50.180">
    <property type="entry name" value="CheA-289, Domain 4"/>
    <property type="match status" value="1"/>
</dbReference>
<evidence type="ECO:0000313" key="4">
    <source>
        <dbReference type="Proteomes" id="UP001629246"/>
    </source>
</evidence>